<dbReference type="InterPro" id="IPR051418">
    <property type="entry name" value="Spondin/Thrombospondin_T1"/>
</dbReference>
<dbReference type="InterPro" id="IPR038678">
    <property type="entry name" value="Spondin_N_sf"/>
</dbReference>
<dbReference type="Proteomes" id="UP000326380">
    <property type="component" value="Unassembled WGS sequence"/>
</dbReference>
<dbReference type="PANTHER" id="PTHR11311:SF15">
    <property type="entry name" value="SPONDIN-2"/>
    <property type="match status" value="1"/>
</dbReference>
<dbReference type="Pfam" id="PF06468">
    <property type="entry name" value="Spond_N"/>
    <property type="match status" value="1"/>
</dbReference>
<dbReference type="PROSITE" id="PS51020">
    <property type="entry name" value="SPONDIN"/>
    <property type="match status" value="1"/>
</dbReference>
<reference evidence="1 2" key="1">
    <citation type="submission" date="2019-09" db="EMBL/GenBank/DDBJ databases">
        <title>Genome sequence of Hymenobacter sp. M3.</title>
        <authorList>
            <person name="Srinivasan S."/>
        </authorList>
    </citation>
    <scope>NUCLEOTIDE SEQUENCE [LARGE SCALE GENOMIC DNA]</scope>
    <source>
        <strain evidence="1 2">M3</strain>
    </source>
</reference>
<dbReference type="GO" id="GO:0007155">
    <property type="term" value="P:cell adhesion"/>
    <property type="evidence" value="ECO:0007669"/>
    <property type="project" value="TreeGrafter"/>
</dbReference>
<dbReference type="NCBIfam" id="NF038123">
    <property type="entry name" value="NF038123_dom"/>
    <property type="match status" value="1"/>
</dbReference>
<dbReference type="AlphaFoldDB" id="A0A7L4ZX91"/>
<name>A0A7L4ZX91_9BACT</name>
<comment type="caution">
    <text evidence="1">The sequence shown here is derived from an EMBL/GenBank/DDBJ whole genome shotgun (WGS) entry which is preliminary data.</text>
</comment>
<dbReference type="PANTHER" id="PTHR11311">
    <property type="entry name" value="SPONDIN"/>
    <property type="match status" value="1"/>
</dbReference>
<evidence type="ECO:0000313" key="2">
    <source>
        <dbReference type="Proteomes" id="UP000326380"/>
    </source>
</evidence>
<proteinExistence type="predicted"/>
<sequence>MKYLAALLLLPLLACETETSQPTDPGSAVYRVRFEATWSATTHPQDFPADAHFSRLIGAAHSPAAALFGPGALASAGIKDMAERGNNAALRAQILSLQAGTATVGELLESRATSTSSPGELVDTVTVNGKFPLLSAVTMIAPSPDWFVALESENLLDETGRWRTHAVVEARAYDAGTDSGPNFTSPDQATSPAQPVTLISTGPLARNGTVAPLGVFHLDRIK</sequence>
<gene>
    <name evidence="1" type="ORF">F0P96_09445</name>
</gene>
<dbReference type="InterPro" id="IPR009465">
    <property type="entry name" value="Spondin_N"/>
</dbReference>
<dbReference type="RefSeq" id="WP_151078614.1">
    <property type="nucleotide sequence ID" value="NZ_CP047647.1"/>
</dbReference>
<dbReference type="GO" id="GO:0031012">
    <property type="term" value="C:extracellular matrix"/>
    <property type="evidence" value="ECO:0007669"/>
    <property type="project" value="TreeGrafter"/>
</dbReference>
<evidence type="ECO:0000313" key="1">
    <source>
        <dbReference type="EMBL" id="KAA9333194.1"/>
    </source>
</evidence>
<dbReference type="EMBL" id="VTWU01000003">
    <property type="protein sequence ID" value="KAA9333194.1"/>
    <property type="molecule type" value="Genomic_DNA"/>
</dbReference>
<keyword evidence="2" id="KW-1185">Reference proteome</keyword>
<protein>
    <submittedName>
        <fullName evidence="1">Uncharacterized protein</fullName>
    </submittedName>
</protein>
<dbReference type="Gene3D" id="2.60.40.2130">
    <property type="entry name" value="F-spondin domain"/>
    <property type="match status" value="1"/>
</dbReference>
<accession>A0A7L4ZX91</accession>
<organism evidence="1 2">
    <name type="scientific">Hymenobacter busanensis</name>
    <dbReference type="NCBI Taxonomy" id="2607656"/>
    <lineage>
        <taxon>Bacteria</taxon>
        <taxon>Pseudomonadati</taxon>
        <taxon>Bacteroidota</taxon>
        <taxon>Cytophagia</taxon>
        <taxon>Cytophagales</taxon>
        <taxon>Hymenobacteraceae</taxon>
        <taxon>Hymenobacter</taxon>
    </lineage>
</organism>